<organism evidence="2">
    <name type="scientific">Salix viminalis</name>
    <name type="common">Common osier</name>
    <name type="synonym">Basket willow</name>
    <dbReference type="NCBI Taxonomy" id="40686"/>
    <lineage>
        <taxon>Eukaryota</taxon>
        <taxon>Viridiplantae</taxon>
        <taxon>Streptophyta</taxon>
        <taxon>Embryophyta</taxon>
        <taxon>Tracheophyta</taxon>
        <taxon>Spermatophyta</taxon>
        <taxon>Magnoliopsida</taxon>
        <taxon>eudicotyledons</taxon>
        <taxon>Gunneridae</taxon>
        <taxon>Pentapetalae</taxon>
        <taxon>rosids</taxon>
        <taxon>fabids</taxon>
        <taxon>Malpighiales</taxon>
        <taxon>Salicaceae</taxon>
        <taxon>Saliceae</taxon>
        <taxon>Salix</taxon>
    </lineage>
</organism>
<dbReference type="AlphaFoldDB" id="A0A6N2KEX2"/>
<evidence type="ECO:0000313" key="2">
    <source>
        <dbReference type="EMBL" id="VFU26724.1"/>
    </source>
</evidence>
<dbReference type="EMBL" id="CAADRP010000335">
    <property type="protein sequence ID" value="VFU26724.1"/>
    <property type="molecule type" value="Genomic_DNA"/>
</dbReference>
<reference evidence="2" key="1">
    <citation type="submission" date="2019-03" db="EMBL/GenBank/DDBJ databases">
        <authorList>
            <person name="Mank J."/>
            <person name="Almeida P."/>
        </authorList>
    </citation>
    <scope>NUCLEOTIDE SEQUENCE</scope>
    <source>
        <strain evidence="2">78183</strain>
    </source>
</reference>
<keyword evidence="1" id="KW-0472">Membrane</keyword>
<protein>
    <submittedName>
        <fullName evidence="2">Uncharacterized protein</fullName>
    </submittedName>
</protein>
<name>A0A6N2KEX2_SALVM</name>
<keyword evidence="1" id="KW-0812">Transmembrane</keyword>
<gene>
    <name evidence="2" type="ORF">SVIM_LOCUS74337</name>
</gene>
<evidence type="ECO:0000256" key="1">
    <source>
        <dbReference type="SAM" id="Phobius"/>
    </source>
</evidence>
<sequence length="92" mass="10709">MFACIAFSCPNLEVMEISTSEAAVNRITGLQASCFLPRVRAVHFLFLTLSNEVLFSVHRVSLHFGFQICIAYLRCILYFFFFFFFFFFSCCL</sequence>
<accession>A0A6N2KEX2</accession>
<proteinExistence type="predicted"/>
<feature type="transmembrane region" description="Helical" evidence="1">
    <location>
        <begin position="64"/>
        <end position="88"/>
    </location>
</feature>
<keyword evidence="1" id="KW-1133">Transmembrane helix</keyword>